<feature type="binding site" evidence="11">
    <location>
        <begin position="370"/>
        <end position="373"/>
    </location>
    <ligand>
        <name>substrate</name>
    </ligand>
</feature>
<evidence type="ECO:0000256" key="12">
    <source>
        <dbReference type="PIRSR" id="PIRSR001400-3"/>
    </source>
</evidence>
<dbReference type="GO" id="GO:0006096">
    <property type="term" value="P:glycolytic process"/>
    <property type="evidence" value="ECO:0007669"/>
    <property type="project" value="UniProtKB-UniRule"/>
</dbReference>
<dbReference type="GO" id="GO:0000015">
    <property type="term" value="C:phosphopyruvate hydratase complex"/>
    <property type="evidence" value="ECO:0007669"/>
    <property type="project" value="InterPro"/>
</dbReference>
<evidence type="ECO:0000256" key="7">
    <source>
        <dbReference type="ARBA" id="ARBA00023152"/>
    </source>
</evidence>
<evidence type="ECO:0000256" key="6">
    <source>
        <dbReference type="ARBA" id="ARBA00022842"/>
    </source>
</evidence>
<dbReference type="SUPFAM" id="SSF54826">
    <property type="entry name" value="Enolase N-terminal domain-like"/>
    <property type="match status" value="1"/>
</dbReference>
<feature type="binding site" evidence="11">
    <location>
        <position position="318"/>
    </location>
    <ligand>
        <name>substrate</name>
    </ligand>
</feature>
<feature type="active site" description="Proton donor" evidence="9 10">
    <location>
        <position position="209"/>
    </location>
</feature>
<evidence type="ECO:0000256" key="11">
    <source>
        <dbReference type="PIRSR" id="PIRSR001400-2"/>
    </source>
</evidence>
<keyword evidence="7 9" id="KW-0324">Glycolysis</keyword>
<feature type="binding site" evidence="11">
    <location>
        <position position="160"/>
    </location>
    <ligand>
        <name>substrate</name>
    </ligand>
</feature>
<evidence type="ECO:0000256" key="9">
    <source>
        <dbReference type="HAMAP-Rule" id="MF_00318"/>
    </source>
</evidence>
<dbReference type="InterPro" id="IPR000941">
    <property type="entry name" value="Enolase"/>
</dbReference>
<dbReference type="Gene3D" id="3.20.20.120">
    <property type="entry name" value="Enolase-like C-terminal domain"/>
    <property type="match status" value="1"/>
</dbReference>
<protein>
    <recommendedName>
        <fullName evidence="4 9">Enolase</fullName>
        <ecNumber evidence="3 9">4.2.1.11</ecNumber>
    </recommendedName>
    <alternativeName>
        <fullName evidence="9">2-phospho-D-glycerate hydro-lyase</fullName>
    </alternativeName>
    <alternativeName>
        <fullName evidence="9">2-phosphoglycerate dehydratase</fullName>
    </alternativeName>
</protein>
<dbReference type="Proteomes" id="UP000177885">
    <property type="component" value="Unassembled WGS sequence"/>
</dbReference>
<comment type="pathway">
    <text evidence="1 9">Carbohydrate degradation; glycolysis; pyruvate from D-glyceraldehyde 3-phosphate: step 4/5.</text>
</comment>
<evidence type="ECO:0000256" key="5">
    <source>
        <dbReference type="ARBA" id="ARBA00022525"/>
    </source>
</evidence>
<dbReference type="FunFam" id="3.30.390.10:FF:000001">
    <property type="entry name" value="Enolase"/>
    <property type="match status" value="1"/>
</dbReference>
<comment type="subcellular location">
    <subcellularLocation>
        <location evidence="9">Cytoplasm</location>
    </subcellularLocation>
    <subcellularLocation>
        <location evidence="9">Secreted</location>
    </subcellularLocation>
    <subcellularLocation>
        <location evidence="9">Cell surface</location>
    </subcellularLocation>
    <text evidence="9">Fractions of enolase are present in both the cytoplasm and on the cell surface.</text>
</comment>
<evidence type="ECO:0000259" key="13">
    <source>
        <dbReference type="SMART" id="SM01192"/>
    </source>
</evidence>
<feature type="binding site" evidence="11">
    <location>
        <position position="169"/>
    </location>
    <ligand>
        <name>substrate</name>
    </ligand>
</feature>
<comment type="caution">
    <text evidence="15">The sequence shown here is derived from an EMBL/GenBank/DDBJ whole genome shotgun (WGS) entry which is preliminary data.</text>
</comment>
<dbReference type="InterPro" id="IPR020809">
    <property type="entry name" value="Enolase_CS"/>
</dbReference>
<evidence type="ECO:0000256" key="2">
    <source>
        <dbReference type="ARBA" id="ARBA00009604"/>
    </source>
</evidence>
<keyword evidence="5 9" id="KW-0964">Secreted</keyword>
<dbReference type="PROSITE" id="PS00164">
    <property type="entry name" value="ENOLASE"/>
    <property type="match status" value="1"/>
</dbReference>
<dbReference type="UniPathway" id="UPA00109">
    <property type="reaction ID" value="UER00187"/>
</dbReference>
<evidence type="ECO:0000313" key="15">
    <source>
        <dbReference type="EMBL" id="OGL66741.1"/>
    </source>
</evidence>
<dbReference type="SMART" id="SM01192">
    <property type="entry name" value="Enolase_C"/>
    <property type="match status" value="1"/>
</dbReference>
<evidence type="ECO:0000256" key="4">
    <source>
        <dbReference type="ARBA" id="ARBA00017068"/>
    </source>
</evidence>
<dbReference type="SFLD" id="SFLDF00002">
    <property type="entry name" value="enolase"/>
    <property type="match status" value="1"/>
</dbReference>
<dbReference type="Gene3D" id="3.30.390.10">
    <property type="entry name" value="Enolase-like, N-terminal domain"/>
    <property type="match status" value="1"/>
</dbReference>
<feature type="binding site" evidence="9 12">
    <location>
        <position position="246"/>
    </location>
    <ligand>
        <name>Mg(2+)</name>
        <dbReference type="ChEBI" id="CHEBI:18420"/>
    </ligand>
</feature>
<name>A0A1F7TL91_9BACT</name>
<feature type="binding site" evidence="11">
    <location>
        <position position="394"/>
    </location>
    <ligand>
        <name>substrate</name>
    </ligand>
</feature>
<feature type="binding site" evidence="9">
    <location>
        <position position="373"/>
    </location>
    <ligand>
        <name>(2R)-2-phosphoglycerate</name>
        <dbReference type="ChEBI" id="CHEBI:58289"/>
    </ligand>
</feature>
<dbReference type="InterPro" id="IPR036849">
    <property type="entry name" value="Enolase-like_C_sf"/>
</dbReference>
<keyword evidence="8 9" id="KW-0456">Lyase</keyword>
<evidence type="ECO:0000313" key="16">
    <source>
        <dbReference type="Proteomes" id="UP000177885"/>
    </source>
</evidence>
<dbReference type="PRINTS" id="PR00148">
    <property type="entry name" value="ENOLASE"/>
</dbReference>
<gene>
    <name evidence="9" type="primary">eno</name>
    <name evidence="15" type="ORF">A2856_03175</name>
</gene>
<keyword evidence="6 9" id="KW-0460">Magnesium</keyword>
<dbReference type="GO" id="GO:0009986">
    <property type="term" value="C:cell surface"/>
    <property type="evidence" value="ECO:0007669"/>
    <property type="project" value="UniProtKB-SubCell"/>
</dbReference>
<evidence type="ECO:0000256" key="1">
    <source>
        <dbReference type="ARBA" id="ARBA00005031"/>
    </source>
</evidence>
<feature type="binding site" evidence="9">
    <location>
        <position position="394"/>
    </location>
    <ligand>
        <name>(2R)-2-phosphoglycerate</name>
        <dbReference type="ChEBI" id="CHEBI:58289"/>
    </ligand>
</feature>
<comment type="cofactor">
    <cofactor evidence="12">
        <name>Mg(2+)</name>
        <dbReference type="ChEBI" id="CHEBI:18420"/>
    </cofactor>
    <text evidence="12">Mg(2+) is required for catalysis and for stabilizing the dimer.</text>
</comment>
<evidence type="ECO:0000259" key="14">
    <source>
        <dbReference type="SMART" id="SM01193"/>
    </source>
</evidence>
<feature type="binding site" evidence="9 12">
    <location>
        <position position="318"/>
    </location>
    <ligand>
        <name>Mg(2+)</name>
        <dbReference type="ChEBI" id="CHEBI:18420"/>
    </ligand>
</feature>
<organism evidence="15 16">
    <name type="scientific">Candidatus Uhrbacteria bacterium RIFCSPHIGHO2_01_FULL_63_20</name>
    <dbReference type="NCBI Taxonomy" id="1802385"/>
    <lineage>
        <taxon>Bacteria</taxon>
        <taxon>Candidatus Uhriibacteriota</taxon>
    </lineage>
</organism>
<dbReference type="PIRSF" id="PIRSF001400">
    <property type="entry name" value="Enolase"/>
    <property type="match status" value="1"/>
</dbReference>
<dbReference type="GO" id="GO:0004634">
    <property type="term" value="F:phosphopyruvate hydratase activity"/>
    <property type="evidence" value="ECO:0007669"/>
    <property type="project" value="UniProtKB-UniRule"/>
</dbReference>
<feature type="domain" description="Enolase C-terminal TIM barrel" evidence="13">
    <location>
        <begin position="144"/>
        <end position="417"/>
    </location>
</feature>
<proteinExistence type="inferred from homology"/>
<dbReference type="GO" id="GO:0000287">
    <property type="term" value="F:magnesium ion binding"/>
    <property type="evidence" value="ECO:0007669"/>
    <property type="project" value="UniProtKB-UniRule"/>
</dbReference>
<evidence type="ECO:0000256" key="3">
    <source>
        <dbReference type="ARBA" id="ARBA00012058"/>
    </source>
</evidence>
<keyword evidence="9 12" id="KW-0479">Metal-binding</keyword>
<dbReference type="InterPro" id="IPR020811">
    <property type="entry name" value="Enolase_N"/>
</dbReference>
<dbReference type="Pfam" id="PF03952">
    <property type="entry name" value="Enolase_N"/>
    <property type="match status" value="1"/>
</dbReference>
<dbReference type="SUPFAM" id="SSF51604">
    <property type="entry name" value="Enolase C-terminal domain-like"/>
    <property type="match status" value="1"/>
</dbReference>
<evidence type="ECO:0000256" key="8">
    <source>
        <dbReference type="ARBA" id="ARBA00023239"/>
    </source>
</evidence>
<keyword evidence="15" id="KW-0670">Pyruvate</keyword>
<dbReference type="AlphaFoldDB" id="A0A1F7TL91"/>
<dbReference type="PANTHER" id="PTHR11902:SF1">
    <property type="entry name" value="ENOLASE"/>
    <property type="match status" value="1"/>
</dbReference>
<comment type="cofactor">
    <cofactor evidence="9">
        <name>Mg(2+)</name>
        <dbReference type="ChEBI" id="CHEBI:18420"/>
    </cofactor>
    <text evidence="9">Binds a second Mg(2+) ion via substrate during catalysis.</text>
</comment>
<dbReference type="PANTHER" id="PTHR11902">
    <property type="entry name" value="ENOLASE"/>
    <property type="match status" value="1"/>
</dbReference>
<feature type="binding site" evidence="9 12">
    <location>
        <position position="291"/>
    </location>
    <ligand>
        <name>Mg(2+)</name>
        <dbReference type="ChEBI" id="CHEBI:18420"/>
    </ligand>
</feature>
<dbReference type="Pfam" id="PF00113">
    <property type="entry name" value="Enolase_C"/>
    <property type="match status" value="1"/>
</dbReference>
<comment type="function">
    <text evidence="9">Catalyzes the reversible conversion of 2-phosphoglycerate (2-PG) into phosphoenolpyruvate (PEP). It is essential for the degradation of carbohydrates via glycolysis.</text>
</comment>
<dbReference type="SMART" id="SM01193">
    <property type="entry name" value="Enolase_N"/>
    <property type="match status" value="1"/>
</dbReference>
<feature type="binding site" evidence="9">
    <location>
        <position position="168"/>
    </location>
    <ligand>
        <name>(2R)-2-phosphoglycerate</name>
        <dbReference type="ChEBI" id="CHEBI:58289"/>
    </ligand>
</feature>
<evidence type="ECO:0000256" key="10">
    <source>
        <dbReference type="PIRSR" id="PIRSR001400-1"/>
    </source>
</evidence>
<sequence length="418" mass="45561">MSKIDSIHAHEILDSRGNPTVQVTVLLEDGSTGTASVPSGASTGSHEALELRDGNPKRYRGLGVLKAVRNANGPLAKAVTGMHADDQREIDARMVALDGTDNKRRLGANAILGVSLAVAHAAAKSNVQPLYAYLRECFELKHKGYRLPVPTMNILNGGAHAGWILDFQEFMVVPQQKRFSERVRCGSEVFHALGDILKKMGHSTLVGDEGGYAVPFARNEDALKAIMKAIAAAGYKAGKDVMLALDPAVSEVYDARRKRYALRVDKQRLTSDQMIALWQEWARKYPIVSLEDGLAEDDWEGWARLTRATGEKLTLVGDDFFVTNVARLQQGVALGCGNAILIKVNQIGTLTEAVEAINLAQESGYKVSVSHRSGETEDTTIADLAVAVNADYIKTGSLSRSERLAKYNRLMEIEEEVM</sequence>
<dbReference type="HAMAP" id="MF_00318">
    <property type="entry name" value="Enolase"/>
    <property type="match status" value="1"/>
</dbReference>
<dbReference type="InterPro" id="IPR029017">
    <property type="entry name" value="Enolase-like_N"/>
</dbReference>
<dbReference type="STRING" id="1802385.A2856_03175"/>
<dbReference type="SFLD" id="SFLDG00178">
    <property type="entry name" value="enolase"/>
    <property type="match status" value="1"/>
</dbReference>
<accession>A0A1F7TL91</accession>
<feature type="binding site" evidence="11">
    <location>
        <position position="291"/>
    </location>
    <ligand>
        <name>substrate</name>
    </ligand>
</feature>
<dbReference type="GO" id="GO:0005576">
    <property type="term" value="C:extracellular region"/>
    <property type="evidence" value="ECO:0007669"/>
    <property type="project" value="UniProtKB-SubCell"/>
</dbReference>
<dbReference type="EC" id="4.2.1.11" evidence="3 9"/>
<dbReference type="EMBL" id="MGDT01000006">
    <property type="protein sequence ID" value="OGL66741.1"/>
    <property type="molecule type" value="Genomic_DNA"/>
</dbReference>
<comment type="similarity">
    <text evidence="2 9">Belongs to the enolase family.</text>
</comment>
<dbReference type="SFLD" id="SFLDS00001">
    <property type="entry name" value="Enolase"/>
    <property type="match status" value="1"/>
</dbReference>
<dbReference type="NCBIfam" id="TIGR01060">
    <property type="entry name" value="eno"/>
    <property type="match status" value="1"/>
</dbReference>
<feature type="binding site" evidence="9">
    <location>
        <position position="372"/>
    </location>
    <ligand>
        <name>(2R)-2-phosphoglycerate</name>
        <dbReference type="ChEBI" id="CHEBI:58289"/>
    </ligand>
</feature>
<dbReference type="CDD" id="cd03313">
    <property type="entry name" value="enolase"/>
    <property type="match status" value="1"/>
</dbReference>
<keyword evidence="9" id="KW-0963">Cytoplasm</keyword>
<comment type="catalytic activity">
    <reaction evidence="9">
        <text>(2R)-2-phosphoglycerate = phosphoenolpyruvate + H2O</text>
        <dbReference type="Rhea" id="RHEA:10164"/>
        <dbReference type="ChEBI" id="CHEBI:15377"/>
        <dbReference type="ChEBI" id="CHEBI:58289"/>
        <dbReference type="ChEBI" id="CHEBI:58702"/>
        <dbReference type="EC" id="4.2.1.11"/>
    </reaction>
</comment>
<feature type="active site" description="Proton acceptor" evidence="9 10">
    <location>
        <position position="343"/>
    </location>
</feature>
<feature type="domain" description="Enolase N-terminal" evidence="14">
    <location>
        <begin position="4"/>
        <end position="134"/>
    </location>
</feature>
<reference evidence="15 16" key="1">
    <citation type="journal article" date="2016" name="Nat. Commun.">
        <title>Thousands of microbial genomes shed light on interconnected biogeochemical processes in an aquifer system.</title>
        <authorList>
            <person name="Anantharaman K."/>
            <person name="Brown C.T."/>
            <person name="Hug L.A."/>
            <person name="Sharon I."/>
            <person name="Castelle C.J."/>
            <person name="Probst A.J."/>
            <person name="Thomas B.C."/>
            <person name="Singh A."/>
            <person name="Wilkins M.J."/>
            <person name="Karaoz U."/>
            <person name="Brodie E.L."/>
            <person name="Williams K.H."/>
            <person name="Hubbard S.S."/>
            <person name="Banfield J.F."/>
        </authorList>
    </citation>
    <scope>NUCLEOTIDE SEQUENCE [LARGE SCALE GENOMIC DNA]</scope>
</reference>
<feature type="binding site" evidence="9">
    <location>
        <position position="343"/>
    </location>
    <ligand>
        <name>(2R)-2-phosphoglycerate</name>
        <dbReference type="ChEBI" id="CHEBI:58289"/>
    </ligand>
</feature>
<dbReference type="InterPro" id="IPR020810">
    <property type="entry name" value="Enolase_C"/>
</dbReference>